<dbReference type="RefSeq" id="XP_024727768.1">
    <property type="nucleotide sequence ID" value="XM_024885477.1"/>
</dbReference>
<dbReference type="OrthoDB" id="2152029at2759"/>
<dbReference type="InParanoid" id="A0A2J6SJB4"/>
<evidence type="ECO:0000313" key="1">
    <source>
        <dbReference type="EMBL" id="PMD50864.1"/>
    </source>
</evidence>
<name>A0A2J6SJB4_9HELO</name>
<dbReference type="Proteomes" id="UP000235371">
    <property type="component" value="Unassembled WGS sequence"/>
</dbReference>
<dbReference type="AlphaFoldDB" id="A0A2J6SJB4"/>
<proteinExistence type="predicted"/>
<dbReference type="Gene3D" id="3.40.50.1820">
    <property type="entry name" value="alpha/beta hydrolase"/>
    <property type="match status" value="1"/>
</dbReference>
<protein>
    <submittedName>
        <fullName evidence="1">Uncharacterized protein</fullName>
    </submittedName>
</protein>
<accession>A0A2J6SJB4</accession>
<keyword evidence="2" id="KW-1185">Reference proteome</keyword>
<dbReference type="InterPro" id="IPR029058">
    <property type="entry name" value="AB_hydrolase_fold"/>
</dbReference>
<dbReference type="STRING" id="1095630.A0A2J6SJB4"/>
<dbReference type="GeneID" id="36593554"/>
<gene>
    <name evidence="1" type="ORF">K444DRAFT_648581</name>
</gene>
<organism evidence="1 2">
    <name type="scientific">Hyaloscypha bicolor E</name>
    <dbReference type="NCBI Taxonomy" id="1095630"/>
    <lineage>
        <taxon>Eukaryota</taxon>
        <taxon>Fungi</taxon>
        <taxon>Dikarya</taxon>
        <taxon>Ascomycota</taxon>
        <taxon>Pezizomycotina</taxon>
        <taxon>Leotiomycetes</taxon>
        <taxon>Helotiales</taxon>
        <taxon>Hyaloscyphaceae</taxon>
        <taxon>Hyaloscypha</taxon>
        <taxon>Hyaloscypha bicolor</taxon>
    </lineage>
</organism>
<evidence type="ECO:0000313" key="2">
    <source>
        <dbReference type="Proteomes" id="UP000235371"/>
    </source>
</evidence>
<sequence length="271" mass="30402">MNDQKPTVVVEPTSSIRVNHRDYHIPDAATQALLKPFASPILKHHTSHTEASPRLSPHKTAEKGCRVEETLVDETRIFTLLPNGSWGEKRRLAVPHKLYCFAGGGSRGPPNKDHWALCAELCSKLPQYEINLVSYPLVPVSPASTTIPHLENAHQTLAREAREQSFRMSFIGDSADAIDQNDSLPSRKGTQEVALVSIIKVDGIIAAYDVPAPDAVVFRKRLEECSVKGDWLEWEKQLRCFPLMFPNHVREGIDAKDWTADILRSNIQREE</sequence>
<reference evidence="1 2" key="1">
    <citation type="submission" date="2016-04" db="EMBL/GenBank/DDBJ databases">
        <title>A degradative enzymes factory behind the ericoid mycorrhizal symbiosis.</title>
        <authorList>
            <consortium name="DOE Joint Genome Institute"/>
            <person name="Martino E."/>
            <person name="Morin E."/>
            <person name="Grelet G."/>
            <person name="Kuo A."/>
            <person name="Kohler A."/>
            <person name="Daghino S."/>
            <person name="Barry K."/>
            <person name="Choi C."/>
            <person name="Cichocki N."/>
            <person name="Clum A."/>
            <person name="Copeland A."/>
            <person name="Hainaut M."/>
            <person name="Haridas S."/>
            <person name="Labutti K."/>
            <person name="Lindquist E."/>
            <person name="Lipzen A."/>
            <person name="Khouja H.-R."/>
            <person name="Murat C."/>
            <person name="Ohm R."/>
            <person name="Olson A."/>
            <person name="Spatafora J."/>
            <person name="Veneault-Fourrey C."/>
            <person name="Henrissat B."/>
            <person name="Grigoriev I."/>
            <person name="Martin F."/>
            <person name="Perotto S."/>
        </authorList>
    </citation>
    <scope>NUCLEOTIDE SEQUENCE [LARGE SCALE GENOMIC DNA]</scope>
    <source>
        <strain evidence="1 2">E</strain>
    </source>
</reference>
<dbReference type="EMBL" id="KZ613913">
    <property type="protein sequence ID" value="PMD50864.1"/>
    <property type="molecule type" value="Genomic_DNA"/>
</dbReference>